<name>A0A7V5VET9_CALAY</name>
<sequence length="327" mass="37591">MRLLKNLLKVGISLGLFSYLVWISDPQQVLRVLGNVYSEHRLPYVFYALATGFVSVWFLAWRWQIVLNAFQQPYNISRLYGIYLIGMFFNNFLPTSIGGDIVRIYRVAEESDDRTLAFSSVIIERLLGIAATLFLSILALFYVSRFYRDSRLMVVAMLLFVAIIGFFLLMFREKPFTFLLRLFDRFTLLRIGERFNKMIGAIHMLKDRRGVLLSVFILSVLSQASIVFMNYFLAWAFQLQVGLMYLFLVVPVTFLLTMLPSINGVGFRDGGFIFFLSKVGVANAGAISLSFMNVIIPMFISVFGGFLFMIQRKKSKQKEIEAIEESL</sequence>
<evidence type="ECO:0000256" key="3">
    <source>
        <dbReference type="ARBA" id="ARBA00022692"/>
    </source>
</evidence>
<dbReference type="NCBIfam" id="TIGR00374">
    <property type="entry name" value="flippase-like domain"/>
    <property type="match status" value="1"/>
</dbReference>
<proteinExistence type="predicted"/>
<reference evidence="7" key="1">
    <citation type="journal article" date="2020" name="mSystems">
        <title>Genome- and Community-Level Interaction Insights into Carbon Utilization and Element Cycling Functions of Hydrothermarchaeota in Hydrothermal Sediment.</title>
        <authorList>
            <person name="Zhou Z."/>
            <person name="Liu Y."/>
            <person name="Xu W."/>
            <person name="Pan J."/>
            <person name="Luo Z.H."/>
            <person name="Li M."/>
        </authorList>
    </citation>
    <scope>NUCLEOTIDE SEQUENCE [LARGE SCALE GENOMIC DNA]</scope>
    <source>
        <strain evidence="7">HyVt-460</strain>
    </source>
</reference>
<feature type="transmembrane region" description="Helical" evidence="6">
    <location>
        <begin position="245"/>
        <end position="267"/>
    </location>
</feature>
<accession>A0A7V5VET9</accession>
<gene>
    <name evidence="7" type="ORF">ENJ15_03405</name>
</gene>
<feature type="transmembrane region" description="Helical" evidence="6">
    <location>
        <begin position="82"/>
        <end position="102"/>
    </location>
</feature>
<feature type="transmembrane region" description="Helical" evidence="6">
    <location>
        <begin position="287"/>
        <end position="310"/>
    </location>
</feature>
<dbReference type="InterPro" id="IPR022791">
    <property type="entry name" value="L-PG_synthase/AglD"/>
</dbReference>
<keyword evidence="5 6" id="KW-0472">Membrane</keyword>
<comment type="subcellular location">
    <subcellularLocation>
        <location evidence="1">Cell membrane</location>
        <topology evidence="1">Multi-pass membrane protein</topology>
    </subcellularLocation>
</comment>
<dbReference type="PANTHER" id="PTHR40277">
    <property type="entry name" value="BLL5419 PROTEIN"/>
    <property type="match status" value="1"/>
</dbReference>
<feature type="transmembrane region" description="Helical" evidence="6">
    <location>
        <begin position="122"/>
        <end position="143"/>
    </location>
</feature>
<dbReference type="Proteomes" id="UP000885771">
    <property type="component" value="Unassembled WGS sequence"/>
</dbReference>
<evidence type="ECO:0000256" key="1">
    <source>
        <dbReference type="ARBA" id="ARBA00004651"/>
    </source>
</evidence>
<keyword evidence="2" id="KW-1003">Cell membrane</keyword>
<feature type="transmembrane region" description="Helical" evidence="6">
    <location>
        <begin position="152"/>
        <end position="171"/>
    </location>
</feature>
<dbReference type="AlphaFoldDB" id="A0A7V5VET9"/>
<keyword evidence="4 6" id="KW-1133">Transmembrane helix</keyword>
<protein>
    <submittedName>
        <fullName evidence="7">Flippase-like domain-containing protein</fullName>
    </submittedName>
</protein>
<dbReference type="Pfam" id="PF03706">
    <property type="entry name" value="LPG_synthase_TM"/>
    <property type="match status" value="1"/>
</dbReference>
<keyword evidence="3 6" id="KW-0812">Transmembrane</keyword>
<feature type="transmembrane region" description="Helical" evidence="6">
    <location>
        <begin position="7"/>
        <end position="24"/>
    </location>
</feature>
<feature type="transmembrane region" description="Helical" evidence="6">
    <location>
        <begin position="44"/>
        <end position="61"/>
    </location>
</feature>
<evidence type="ECO:0000256" key="6">
    <source>
        <dbReference type="SAM" id="Phobius"/>
    </source>
</evidence>
<dbReference type="PANTHER" id="PTHR40277:SF1">
    <property type="entry name" value="BLL5419 PROTEIN"/>
    <property type="match status" value="1"/>
</dbReference>
<organism evidence="7">
    <name type="scientific">Caldithrix abyssi</name>
    <dbReference type="NCBI Taxonomy" id="187145"/>
    <lineage>
        <taxon>Bacteria</taxon>
        <taxon>Pseudomonadati</taxon>
        <taxon>Calditrichota</taxon>
        <taxon>Calditrichia</taxon>
        <taxon>Calditrichales</taxon>
        <taxon>Calditrichaceae</taxon>
        <taxon>Caldithrix</taxon>
    </lineage>
</organism>
<evidence type="ECO:0000256" key="5">
    <source>
        <dbReference type="ARBA" id="ARBA00023136"/>
    </source>
</evidence>
<dbReference type="EMBL" id="DRLI01000130">
    <property type="protein sequence ID" value="HHM02033.1"/>
    <property type="molecule type" value="Genomic_DNA"/>
</dbReference>
<evidence type="ECO:0000313" key="7">
    <source>
        <dbReference type="EMBL" id="HHM02033.1"/>
    </source>
</evidence>
<comment type="caution">
    <text evidence="7">The sequence shown here is derived from an EMBL/GenBank/DDBJ whole genome shotgun (WGS) entry which is preliminary data.</text>
</comment>
<dbReference type="GO" id="GO:0005886">
    <property type="term" value="C:plasma membrane"/>
    <property type="evidence" value="ECO:0007669"/>
    <property type="project" value="UniProtKB-SubCell"/>
</dbReference>
<evidence type="ECO:0000256" key="4">
    <source>
        <dbReference type="ARBA" id="ARBA00022989"/>
    </source>
</evidence>
<feature type="transmembrane region" description="Helical" evidence="6">
    <location>
        <begin position="211"/>
        <end position="233"/>
    </location>
</feature>
<evidence type="ECO:0000256" key="2">
    <source>
        <dbReference type="ARBA" id="ARBA00022475"/>
    </source>
</evidence>